<dbReference type="Pfam" id="PF03069">
    <property type="entry name" value="FmdA_AmdA"/>
    <property type="match status" value="2"/>
</dbReference>
<dbReference type="PANTHER" id="PTHR31891">
    <property type="entry name" value="FORMAMIDASE C869.04-RELATED"/>
    <property type="match status" value="1"/>
</dbReference>
<evidence type="ECO:0000313" key="4">
    <source>
        <dbReference type="Proteomes" id="UP000325030"/>
    </source>
</evidence>
<reference evidence="4" key="1">
    <citation type="submission" date="2018-09" db="EMBL/GenBank/DDBJ databases">
        <title>Complete Genome Sequencing of Sulfolobus sp. JCM 16834.</title>
        <authorList>
            <person name="Kato S."/>
            <person name="Itoh T."/>
            <person name="Ohkuma M."/>
        </authorList>
    </citation>
    <scope>NUCLEOTIDE SEQUENCE [LARGE SCALE GENOMIC DNA]</scope>
    <source>
        <strain evidence="4">IC-007</strain>
    </source>
</reference>
<proteinExistence type="predicted"/>
<protein>
    <recommendedName>
        <fullName evidence="5">Formamidase</fullName>
    </recommendedName>
</protein>
<dbReference type="Gene3D" id="2.60.120.580">
    <property type="entry name" value="Acetamidase/Formamidase-like domains"/>
    <property type="match status" value="2"/>
</dbReference>
<evidence type="ECO:0000313" key="2">
    <source>
        <dbReference type="EMBL" id="BBG27952.1"/>
    </source>
</evidence>
<accession>A0A510E5Y5</accession>
<dbReference type="KEGG" id="step:IC006_2496"/>
<evidence type="ECO:0000313" key="3">
    <source>
        <dbReference type="Proteomes" id="UP000322983"/>
    </source>
</evidence>
<evidence type="ECO:0000313" key="1">
    <source>
        <dbReference type="EMBL" id="BBG25161.1"/>
    </source>
</evidence>
<sequence length="310" mass="34015">MKPAIYVKDGDTVELEVKEASDGQIRRNSDLNDVTNLDFSRIHPLTGPIFVEGAEPGDALKVEILDIHGEGWGWTAVIPGFGFLSKENDVPEGVNSQALKIWSSDEGYVSAKFGDIYVKVKEFPFPGVIGTGMRLNGVWSTIPPRENGGNMDVKQMTVSSRIYFPVFRKGALLSVGDTHLAQGDGEVCGSAVEAPTKVKLRVEVVKSRNLKSPVFVSKPREAEYDGDHITFMGFSNDLWNASLMVVKEAISFLSNFMEPVEAYMLLSTVMDLKVSQVVDVPNWTVSGFIPVSVFGNKGGEIMDAFEARER</sequence>
<name>A0A510E5Y5_9CREN</name>
<dbReference type="AlphaFoldDB" id="A0A510E5Y5"/>
<accession>A0A510DY71</accession>
<dbReference type="Proteomes" id="UP000322983">
    <property type="component" value="Chromosome"/>
</dbReference>
<organism evidence="2 4">
    <name type="scientific">Sulfuracidifex tepidarius</name>
    <dbReference type="NCBI Taxonomy" id="1294262"/>
    <lineage>
        <taxon>Archaea</taxon>
        <taxon>Thermoproteota</taxon>
        <taxon>Thermoprotei</taxon>
        <taxon>Sulfolobales</taxon>
        <taxon>Sulfolobaceae</taxon>
        <taxon>Sulfuracidifex</taxon>
    </lineage>
</organism>
<reference evidence="2 3" key="2">
    <citation type="journal article" date="2020" name="Int. J. Syst. Evol. Microbiol.">
        <title>Sulfuracidifex tepidarius gen. nov., sp. nov. and transfer of Sulfolobus metallicus Huber and Stetter 1992 to the genus Sulfuracidifex as Sulfuracidifex metallicus comb. nov.</title>
        <authorList>
            <person name="Itoh T."/>
            <person name="Miura T."/>
            <person name="Sakai H.D."/>
            <person name="Kato S."/>
            <person name="Ohkuma M."/>
            <person name="Takashina T."/>
        </authorList>
    </citation>
    <scope>NUCLEOTIDE SEQUENCE</scope>
    <source>
        <strain evidence="1 3">IC-006</strain>
        <strain evidence="2">IC-007</strain>
    </source>
</reference>
<keyword evidence="3" id="KW-1185">Reference proteome</keyword>
<gene>
    <name evidence="1" type="ORF">IC006_2496</name>
    <name evidence="2" type="ORF">IC007_2507</name>
</gene>
<evidence type="ECO:0008006" key="5">
    <source>
        <dbReference type="Google" id="ProtNLM"/>
    </source>
</evidence>
<dbReference type="InterPro" id="IPR004304">
    <property type="entry name" value="FmdA_AmdA"/>
</dbReference>
<dbReference type="Gene3D" id="3.10.28.20">
    <property type="entry name" value="Acetamidase/Formamidase-like domains"/>
    <property type="match status" value="1"/>
</dbReference>
<dbReference type="Proteomes" id="UP000325030">
    <property type="component" value="Chromosome"/>
</dbReference>
<dbReference type="EMBL" id="AP018930">
    <property type="protein sequence ID" value="BBG27952.1"/>
    <property type="molecule type" value="Genomic_DNA"/>
</dbReference>
<dbReference type="GO" id="GO:0016811">
    <property type="term" value="F:hydrolase activity, acting on carbon-nitrogen (but not peptide) bonds, in linear amides"/>
    <property type="evidence" value="ECO:0007669"/>
    <property type="project" value="InterPro"/>
</dbReference>
<dbReference type="EMBL" id="AP018929">
    <property type="protein sequence ID" value="BBG25161.1"/>
    <property type="molecule type" value="Genomic_DNA"/>
</dbReference>
<dbReference type="PANTHER" id="PTHR31891:SF1">
    <property type="entry name" value="FORMAMIDASE C869.04-RELATED"/>
    <property type="match status" value="1"/>
</dbReference>
<dbReference type="SUPFAM" id="SSF141130">
    <property type="entry name" value="Acetamidase/Formamidase-like"/>
    <property type="match status" value="1"/>
</dbReference>
<dbReference type="STRING" id="1294262.GCA_001316085_01885"/>